<evidence type="ECO:0000313" key="4">
    <source>
        <dbReference type="EMBL" id="KAF5892722.1"/>
    </source>
</evidence>
<dbReference type="PROSITE" id="PS50097">
    <property type="entry name" value="BTB"/>
    <property type="match status" value="1"/>
</dbReference>
<organism evidence="4 5">
    <name type="scientific">Clarias magur</name>
    <name type="common">Asian catfish</name>
    <name type="synonym">Macropteronotus magur</name>
    <dbReference type="NCBI Taxonomy" id="1594786"/>
    <lineage>
        <taxon>Eukaryota</taxon>
        <taxon>Metazoa</taxon>
        <taxon>Chordata</taxon>
        <taxon>Craniata</taxon>
        <taxon>Vertebrata</taxon>
        <taxon>Euteleostomi</taxon>
        <taxon>Actinopterygii</taxon>
        <taxon>Neopterygii</taxon>
        <taxon>Teleostei</taxon>
        <taxon>Ostariophysi</taxon>
        <taxon>Siluriformes</taxon>
        <taxon>Clariidae</taxon>
        <taxon>Clarias</taxon>
    </lineage>
</organism>
<proteinExistence type="predicted"/>
<keyword evidence="5" id="KW-1185">Reference proteome</keyword>
<evidence type="ECO:0000256" key="2">
    <source>
        <dbReference type="SAM" id="SignalP"/>
    </source>
</evidence>
<evidence type="ECO:0000256" key="1">
    <source>
        <dbReference type="SAM" id="MobiDB-lite"/>
    </source>
</evidence>
<dbReference type="GO" id="GO:0005829">
    <property type="term" value="C:cytosol"/>
    <property type="evidence" value="ECO:0007669"/>
    <property type="project" value="TreeGrafter"/>
</dbReference>
<dbReference type="SUPFAM" id="SSF54695">
    <property type="entry name" value="POZ domain"/>
    <property type="match status" value="1"/>
</dbReference>
<dbReference type="OrthoDB" id="636773at2759"/>
<evidence type="ECO:0000259" key="3">
    <source>
        <dbReference type="PROSITE" id="PS50097"/>
    </source>
</evidence>
<feature type="region of interest" description="Disordered" evidence="1">
    <location>
        <begin position="46"/>
        <end position="99"/>
    </location>
</feature>
<accession>A0A8J4U5V0</accession>
<dbReference type="EMBL" id="QNUK01000480">
    <property type="protein sequence ID" value="KAF5892722.1"/>
    <property type="molecule type" value="Genomic_DNA"/>
</dbReference>
<dbReference type="InterPro" id="IPR000210">
    <property type="entry name" value="BTB/POZ_dom"/>
</dbReference>
<dbReference type="GO" id="GO:0022008">
    <property type="term" value="P:neurogenesis"/>
    <property type="evidence" value="ECO:0007669"/>
    <property type="project" value="TreeGrafter"/>
</dbReference>
<dbReference type="Proteomes" id="UP000727407">
    <property type="component" value="Unassembled WGS sequence"/>
</dbReference>
<dbReference type="Gene3D" id="3.30.710.10">
    <property type="entry name" value="Potassium Channel Kv1.1, Chain A"/>
    <property type="match status" value="1"/>
</dbReference>
<dbReference type="InterPro" id="IPR011333">
    <property type="entry name" value="SKP1/BTB/POZ_sf"/>
</dbReference>
<evidence type="ECO:0000313" key="5">
    <source>
        <dbReference type="Proteomes" id="UP000727407"/>
    </source>
</evidence>
<feature type="non-terminal residue" evidence="4">
    <location>
        <position position="170"/>
    </location>
</feature>
<feature type="chain" id="PRO_5035309080" evidence="2">
    <location>
        <begin position="16"/>
        <end position="170"/>
    </location>
</feature>
<protein>
    <submittedName>
        <fullName evidence="4">BTB/POZ domain-containing protein 6-A isoform X1</fullName>
    </submittedName>
</protein>
<feature type="domain" description="BTB" evidence="3">
    <location>
        <begin position="112"/>
        <end position="170"/>
    </location>
</feature>
<sequence length="170" mass="18149">MKGLAFLLLLPAALKKSRKSAKGSGRAATCLTPSGAAALRVKVKPGAEAQEVRGTTGSTGGSALALPGEERRSPAERSDRAAPRETHTQQRTHTHTNLRDRNAMMFNNERMADVHFIVGPPEATEKIPAHKYVLAVGSSVFSAMFYGDLAEGESEIQIPDVEPAAFLILL</sequence>
<keyword evidence="2" id="KW-0732">Signal</keyword>
<feature type="signal peptide" evidence="2">
    <location>
        <begin position="1"/>
        <end position="15"/>
    </location>
</feature>
<comment type="caution">
    <text evidence="4">The sequence shown here is derived from an EMBL/GenBank/DDBJ whole genome shotgun (WGS) entry which is preliminary data.</text>
</comment>
<reference evidence="4" key="1">
    <citation type="submission" date="2020-07" db="EMBL/GenBank/DDBJ databases">
        <title>Clarias magur genome sequencing, assembly and annotation.</title>
        <authorList>
            <person name="Kushwaha B."/>
            <person name="Kumar R."/>
            <person name="Das P."/>
            <person name="Joshi C.G."/>
            <person name="Kumar D."/>
            <person name="Nagpure N.S."/>
            <person name="Pandey M."/>
            <person name="Agarwal S."/>
            <person name="Srivastava S."/>
            <person name="Singh M."/>
            <person name="Sahoo L."/>
            <person name="Jayasankar P."/>
            <person name="Meher P.K."/>
            <person name="Koringa P.G."/>
            <person name="Iquebal M.A."/>
            <person name="Das S.P."/>
            <person name="Bit A."/>
            <person name="Patnaik S."/>
            <person name="Patel N."/>
            <person name="Shah T.M."/>
            <person name="Hinsu A."/>
            <person name="Jena J.K."/>
        </authorList>
    </citation>
    <scope>NUCLEOTIDE SEQUENCE</scope>
    <source>
        <strain evidence="4">CIFAMagur01</strain>
        <tissue evidence="4">Testis</tissue>
    </source>
</reference>
<dbReference type="PANTHER" id="PTHR45774:SF5">
    <property type="entry name" value="BTB_POZ DOMAIN-CONTAINING PROTEIN 6"/>
    <property type="match status" value="1"/>
</dbReference>
<dbReference type="Pfam" id="PF00651">
    <property type="entry name" value="BTB"/>
    <property type="match status" value="1"/>
</dbReference>
<gene>
    <name evidence="4" type="primary">btbd6a</name>
    <name evidence="4" type="ORF">DAT39_017564</name>
</gene>
<name>A0A8J4U5V0_CLAMG</name>
<dbReference type="PANTHER" id="PTHR45774">
    <property type="entry name" value="BTB/POZ DOMAIN-CONTAINING"/>
    <property type="match status" value="1"/>
</dbReference>
<dbReference type="AlphaFoldDB" id="A0A8J4U5V0"/>
<feature type="compositionally biased region" description="Basic and acidic residues" evidence="1">
    <location>
        <begin position="68"/>
        <end position="88"/>
    </location>
</feature>